<dbReference type="InterPro" id="IPR011640">
    <property type="entry name" value="Fe2_transport_prot_B_C"/>
</dbReference>
<dbReference type="InterPro" id="IPR011642">
    <property type="entry name" value="Gate_dom"/>
</dbReference>
<feature type="transmembrane region" description="Helical" evidence="16">
    <location>
        <begin position="415"/>
        <end position="441"/>
    </location>
</feature>
<keyword evidence="5 16" id="KW-0812">Transmembrane</keyword>
<dbReference type="GO" id="GO:0005886">
    <property type="term" value="C:plasma membrane"/>
    <property type="evidence" value="ECO:0007669"/>
    <property type="project" value="UniProtKB-SubCell"/>
</dbReference>
<keyword evidence="7 16" id="KW-1133">Transmembrane helix</keyword>
<proteinExistence type="inferred from homology"/>
<dbReference type="InterPro" id="IPR027417">
    <property type="entry name" value="P-loop_NTPase"/>
</dbReference>
<dbReference type="CDD" id="cd01879">
    <property type="entry name" value="FeoB"/>
    <property type="match status" value="1"/>
</dbReference>
<comment type="function">
    <text evidence="16">Probable transporter of a GTP-driven Fe(2+) uptake system.</text>
</comment>
<evidence type="ECO:0000256" key="1">
    <source>
        <dbReference type="ARBA" id="ARBA00004651"/>
    </source>
</evidence>
<feature type="transmembrane region" description="Helical" evidence="16">
    <location>
        <begin position="612"/>
        <end position="633"/>
    </location>
</feature>
<feature type="transmembrane region" description="Helical" evidence="16">
    <location>
        <begin position="501"/>
        <end position="523"/>
    </location>
</feature>
<dbReference type="PANTHER" id="PTHR43185">
    <property type="entry name" value="FERROUS IRON TRANSPORT PROTEIN B"/>
    <property type="match status" value="1"/>
</dbReference>
<dbReference type="PROSITE" id="PS51711">
    <property type="entry name" value="G_FEOB"/>
    <property type="match status" value="1"/>
</dbReference>
<evidence type="ECO:0000256" key="12">
    <source>
        <dbReference type="ARBA" id="ARBA00031200"/>
    </source>
</evidence>
<feature type="binding site" evidence="14">
    <location>
        <begin position="7"/>
        <end position="14"/>
    </location>
    <ligand>
        <name>GTP</name>
        <dbReference type="ChEBI" id="CHEBI:37565"/>
        <label>1</label>
    </ligand>
</feature>
<evidence type="ECO:0000256" key="3">
    <source>
        <dbReference type="ARBA" id="ARBA00022475"/>
    </source>
</evidence>
<dbReference type="PANTHER" id="PTHR43185:SF1">
    <property type="entry name" value="FE(2+) TRANSPORTER FEOB"/>
    <property type="match status" value="1"/>
</dbReference>
<dbReference type="Pfam" id="PF07670">
    <property type="entry name" value="Gate"/>
    <property type="match status" value="2"/>
</dbReference>
<evidence type="ECO:0000256" key="5">
    <source>
        <dbReference type="ARBA" id="ARBA00022692"/>
    </source>
</evidence>
<name>A0A7C4EKK8_9BACT</name>
<evidence type="ECO:0000256" key="8">
    <source>
        <dbReference type="ARBA" id="ARBA00023004"/>
    </source>
</evidence>
<feature type="transmembrane region" description="Helical" evidence="16">
    <location>
        <begin position="342"/>
        <end position="361"/>
    </location>
</feature>
<keyword evidence="4 16" id="KW-0410">Iron transport</keyword>
<evidence type="ECO:0000256" key="16">
    <source>
        <dbReference type="RuleBase" id="RU362098"/>
    </source>
</evidence>
<evidence type="ECO:0000256" key="13">
    <source>
        <dbReference type="NCBIfam" id="TIGR00437"/>
    </source>
</evidence>
<feature type="binding site" evidence="14">
    <location>
        <begin position="113"/>
        <end position="116"/>
    </location>
    <ligand>
        <name>GTP</name>
        <dbReference type="ChEBI" id="CHEBI:37565"/>
        <label>1</label>
    </ligand>
</feature>
<dbReference type="InterPro" id="IPR006073">
    <property type="entry name" value="GTP-bd"/>
</dbReference>
<keyword evidence="10 14" id="KW-0342">GTP-binding</keyword>
<keyword evidence="2 16" id="KW-0813">Transport</keyword>
<dbReference type="GO" id="GO:0015093">
    <property type="term" value="F:ferrous iron transmembrane transporter activity"/>
    <property type="evidence" value="ECO:0007669"/>
    <property type="project" value="UniProtKB-UniRule"/>
</dbReference>
<evidence type="ECO:0000256" key="4">
    <source>
        <dbReference type="ARBA" id="ARBA00022496"/>
    </source>
</evidence>
<keyword evidence="8 16" id="KW-0408">Iron</keyword>
<dbReference type="NCBIfam" id="TIGR00437">
    <property type="entry name" value="feoB"/>
    <property type="match status" value="1"/>
</dbReference>
<comment type="subcellular location">
    <subcellularLocation>
        <location evidence="16">Cell inner membrane</location>
        <topology evidence="16">Multi-pass membrane protein</topology>
    </subcellularLocation>
    <subcellularLocation>
        <location evidence="1">Cell membrane</location>
        <topology evidence="1">Multi-pass membrane protein</topology>
    </subcellularLocation>
</comment>
<keyword evidence="3" id="KW-1003">Cell membrane</keyword>
<comment type="caution">
    <text evidence="18">The sequence shown here is derived from an EMBL/GenBank/DDBJ whole genome shotgun (WGS) entry which is preliminary data.</text>
</comment>
<feature type="binding site" evidence="15">
    <location>
        <position position="22"/>
    </location>
    <ligand>
        <name>Mg(2+)</name>
        <dbReference type="ChEBI" id="CHEBI:18420"/>
        <label>1</label>
    </ligand>
</feature>
<sequence length="638" mass="71858">MKIAFIGQPNAGKSTIFNGLAGYKTVTANFPGQTVHYTVSKVTVGNETFEIVDLPGIYSLTAIDKAELESRKYILSGYADVVINVIDASTLSRSLELTLQLAELQVPMVICLNMIDEAHRKGLEINTEKLSQIFGVPVIETIANKGIGLDKIFTSAREAFNKKLIPQVQSFHKDIEEKIEEIEKIIPSDFINRIPRRYIAVKLLEGDSELTERIKNYSEIYSKIKEIREEIKITHGRHADTVISSERHALTMNLFEEVTKVGEPIKSFRDKIDNLLTNRYFGYPLLFIILFGIFFMVFEIGKIIENPLIDIFDSFIRKLPNIIEENSLPFCLLKGLLEGFSGGLGIAIPYLIPFFIGLTILEDIGYLPRMAFLIDTVMHRIGLHGKSVLPFIISYGCNVPGIMTTRILESPRDRFITATLSVFIPCAARTTIIFGIVGAYIGGLAAANLYIFNIIFIMFLGILMKKFIPEITPGLIMEIPPLRIPTLKNVFIKTWLRLKDFILVAWPLLVVSSIILSFLEYLKLDSYLNTLMSPLVNWFLGLPEQVGITLIFGILRKELSMIMLFQAMHTTQLNTVMTNIQLIVFTIFTIFYMPCVGTIGVLIKEFGTRKTVLITFLTIIIALLLAGLSRVILSFIND</sequence>
<feature type="transmembrane region" description="Helical" evidence="16">
    <location>
        <begin position="535"/>
        <end position="555"/>
    </location>
</feature>
<feature type="binding site" evidence="15">
    <location>
        <position position="18"/>
    </location>
    <ligand>
        <name>Mg(2+)</name>
        <dbReference type="ChEBI" id="CHEBI:18420"/>
        <label>2</label>
    </ligand>
</feature>
<evidence type="ECO:0000313" key="18">
    <source>
        <dbReference type="EMBL" id="HGG99663.1"/>
    </source>
</evidence>
<dbReference type="InterPro" id="IPR050860">
    <property type="entry name" value="FeoB_GTPase"/>
</dbReference>
<dbReference type="PRINTS" id="PR00326">
    <property type="entry name" value="GTP1OBG"/>
</dbReference>
<dbReference type="GO" id="GO:0005525">
    <property type="term" value="F:GTP binding"/>
    <property type="evidence" value="ECO:0007669"/>
    <property type="project" value="UniProtKB-KW"/>
</dbReference>
<dbReference type="Pfam" id="PF07664">
    <property type="entry name" value="FeoB_C"/>
    <property type="match status" value="1"/>
</dbReference>
<dbReference type="Gene3D" id="1.10.287.1770">
    <property type="match status" value="1"/>
</dbReference>
<gene>
    <name evidence="18" type="primary">feoB</name>
    <name evidence="18" type="ORF">ENV75_04350</name>
</gene>
<feature type="transmembrane region" description="Helical" evidence="16">
    <location>
        <begin position="447"/>
        <end position="464"/>
    </location>
</feature>
<dbReference type="InterPro" id="IPR005225">
    <property type="entry name" value="Small_GTP-bd"/>
</dbReference>
<evidence type="ECO:0000259" key="17">
    <source>
        <dbReference type="PROSITE" id="PS51711"/>
    </source>
</evidence>
<feature type="domain" description="FeoB-type G" evidence="17">
    <location>
        <begin position="1"/>
        <end position="162"/>
    </location>
</feature>
<feature type="binding site" evidence="15">
    <location>
        <position position="19"/>
    </location>
    <ligand>
        <name>Mg(2+)</name>
        <dbReference type="ChEBI" id="CHEBI:18420"/>
        <label>2</label>
    </ligand>
</feature>
<dbReference type="AlphaFoldDB" id="A0A7C4EKK8"/>
<evidence type="ECO:0000256" key="9">
    <source>
        <dbReference type="ARBA" id="ARBA00023065"/>
    </source>
</evidence>
<accession>A0A7C4EKK8</accession>
<dbReference type="Pfam" id="PF02421">
    <property type="entry name" value="FeoB_N"/>
    <property type="match status" value="1"/>
</dbReference>
<dbReference type="Gene3D" id="3.40.50.300">
    <property type="entry name" value="P-loop containing nucleotide triphosphate hydrolases"/>
    <property type="match status" value="1"/>
</dbReference>
<feature type="transmembrane region" description="Helical" evidence="16">
    <location>
        <begin position="280"/>
        <end position="298"/>
    </location>
</feature>
<evidence type="ECO:0000256" key="10">
    <source>
        <dbReference type="ARBA" id="ARBA00023134"/>
    </source>
</evidence>
<keyword evidence="15" id="KW-0460">Magnesium</keyword>
<dbReference type="InterPro" id="IPR041069">
    <property type="entry name" value="FeoB_Cyto"/>
</dbReference>
<feature type="transmembrane region" description="Helical" evidence="16">
    <location>
        <begin position="576"/>
        <end position="600"/>
    </location>
</feature>
<evidence type="ECO:0000256" key="14">
    <source>
        <dbReference type="PIRSR" id="PIRSR603373-1"/>
    </source>
</evidence>
<keyword evidence="6 14" id="KW-0547">Nucleotide-binding</keyword>
<keyword evidence="15" id="KW-0479">Metal-binding</keyword>
<comment type="similarity">
    <text evidence="16">Belongs to the TRAFAC class TrmE-Era-EngA-EngB-Septin-like GTPase superfamily. FeoB GTPase (TC 9.A.8) family.</text>
</comment>
<keyword evidence="11 16" id="KW-0472">Membrane</keyword>
<keyword evidence="9" id="KW-0406">Ion transport</keyword>
<reference evidence="18" key="1">
    <citation type="journal article" date="2020" name="mSystems">
        <title>Genome- and Community-Level Interaction Insights into Carbon Utilization and Element Cycling Functions of Hydrothermarchaeota in Hydrothermal Sediment.</title>
        <authorList>
            <person name="Zhou Z."/>
            <person name="Liu Y."/>
            <person name="Xu W."/>
            <person name="Pan J."/>
            <person name="Luo Z.H."/>
            <person name="Li M."/>
        </authorList>
    </citation>
    <scope>NUCLEOTIDE SEQUENCE [LARGE SCALE GENOMIC DNA]</scope>
    <source>
        <strain evidence="18">SpSt-788</strain>
    </source>
</reference>
<dbReference type="NCBIfam" id="TIGR00231">
    <property type="entry name" value="small_GTP"/>
    <property type="match status" value="1"/>
</dbReference>
<evidence type="ECO:0000256" key="15">
    <source>
        <dbReference type="PIRSR" id="PIRSR603373-2"/>
    </source>
</evidence>
<evidence type="ECO:0000256" key="11">
    <source>
        <dbReference type="ARBA" id="ARBA00023136"/>
    </source>
</evidence>
<feature type="binding site" evidence="14">
    <location>
        <begin position="53"/>
        <end position="56"/>
    </location>
    <ligand>
        <name>GTP</name>
        <dbReference type="ChEBI" id="CHEBI:37565"/>
        <label>1</label>
    </ligand>
</feature>
<evidence type="ECO:0000256" key="6">
    <source>
        <dbReference type="ARBA" id="ARBA00022741"/>
    </source>
</evidence>
<dbReference type="Pfam" id="PF17910">
    <property type="entry name" value="FeoB_Cyto"/>
    <property type="match status" value="1"/>
</dbReference>
<dbReference type="SUPFAM" id="SSF52540">
    <property type="entry name" value="P-loop containing nucleoside triphosphate hydrolases"/>
    <property type="match status" value="1"/>
</dbReference>
<organism evidence="18">
    <name type="scientific">Thermodesulfovibrio aggregans</name>
    <dbReference type="NCBI Taxonomy" id="86166"/>
    <lineage>
        <taxon>Bacteria</taxon>
        <taxon>Pseudomonadati</taxon>
        <taxon>Nitrospirota</taxon>
        <taxon>Thermodesulfovibrionia</taxon>
        <taxon>Thermodesulfovibrionales</taxon>
        <taxon>Thermodesulfovibrionaceae</taxon>
        <taxon>Thermodesulfovibrio</taxon>
    </lineage>
</organism>
<evidence type="ECO:0000256" key="2">
    <source>
        <dbReference type="ARBA" id="ARBA00022448"/>
    </source>
</evidence>
<dbReference type="GO" id="GO:0046872">
    <property type="term" value="F:metal ion binding"/>
    <property type="evidence" value="ECO:0007669"/>
    <property type="project" value="UniProtKB-KW"/>
</dbReference>
<protein>
    <recommendedName>
        <fullName evidence="12 13">Ferrous iron transport protein B</fullName>
    </recommendedName>
</protein>
<dbReference type="EMBL" id="DTHO01000048">
    <property type="protein sequence ID" value="HGG99663.1"/>
    <property type="molecule type" value="Genomic_DNA"/>
</dbReference>
<dbReference type="InterPro" id="IPR003373">
    <property type="entry name" value="Fe2_transport_prot-B"/>
</dbReference>
<evidence type="ECO:0000256" key="7">
    <source>
        <dbReference type="ARBA" id="ARBA00022989"/>
    </source>
</evidence>
<dbReference type="InterPro" id="IPR030389">
    <property type="entry name" value="G_FEOB_dom"/>
</dbReference>